<evidence type="ECO:0000259" key="2">
    <source>
        <dbReference type="Pfam" id="PF25547"/>
    </source>
</evidence>
<gene>
    <name evidence="3" type="ORF">GCM10023214_72240</name>
</gene>
<evidence type="ECO:0000313" key="3">
    <source>
        <dbReference type="EMBL" id="GAA4667714.1"/>
    </source>
</evidence>
<feature type="transmembrane region" description="Helical" evidence="1">
    <location>
        <begin position="90"/>
        <end position="117"/>
    </location>
</feature>
<reference evidence="4" key="1">
    <citation type="journal article" date="2019" name="Int. J. Syst. Evol. Microbiol.">
        <title>The Global Catalogue of Microorganisms (GCM) 10K type strain sequencing project: providing services to taxonomists for standard genome sequencing and annotation.</title>
        <authorList>
            <consortium name="The Broad Institute Genomics Platform"/>
            <consortium name="The Broad Institute Genome Sequencing Center for Infectious Disease"/>
            <person name="Wu L."/>
            <person name="Ma J."/>
        </authorList>
    </citation>
    <scope>NUCLEOTIDE SEQUENCE [LARGE SCALE GENOMIC DNA]</scope>
    <source>
        <strain evidence="4">JCM 18054</strain>
    </source>
</reference>
<dbReference type="InterPro" id="IPR057746">
    <property type="entry name" value="CpnT-like_N"/>
</dbReference>
<dbReference type="Proteomes" id="UP001500192">
    <property type="component" value="Unassembled WGS sequence"/>
</dbReference>
<accession>A0ABP8VPP7</accession>
<name>A0ABP8VPP7_9PSEU</name>
<keyword evidence="1" id="KW-0812">Transmembrane</keyword>
<feature type="transmembrane region" description="Helical" evidence="1">
    <location>
        <begin position="123"/>
        <end position="144"/>
    </location>
</feature>
<sequence>MTTGMVLPPALTQVLSTLGFNFPQGDEGKIFDMSGEWTKFADQLPPAVDAAHQQAESVWSQNHSQGVEQLKTLWNGGEAPKKNLDDGATAATMIGVGLGVCGGILLALKIAVIAQLVALAVQIAQAIATAVVTFGASLAEIPIFRTITKLLLDQALDLAINQVLNG</sequence>
<keyword evidence="1" id="KW-1133">Transmembrane helix</keyword>
<evidence type="ECO:0000256" key="1">
    <source>
        <dbReference type="SAM" id="Phobius"/>
    </source>
</evidence>
<dbReference type="RefSeq" id="WP_346056461.1">
    <property type="nucleotide sequence ID" value="NZ_BAABIB010000154.1"/>
</dbReference>
<dbReference type="Pfam" id="PF25547">
    <property type="entry name" value="WXG100_2"/>
    <property type="match status" value="1"/>
</dbReference>
<evidence type="ECO:0000313" key="4">
    <source>
        <dbReference type="Proteomes" id="UP001500192"/>
    </source>
</evidence>
<comment type="caution">
    <text evidence="3">The sequence shown here is derived from an EMBL/GenBank/DDBJ whole genome shotgun (WGS) entry which is preliminary data.</text>
</comment>
<dbReference type="EMBL" id="BAABIB010000154">
    <property type="protein sequence ID" value="GAA4667714.1"/>
    <property type="molecule type" value="Genomic_DNA"/>
</dbReference>
<proteinExistence type="predicted"/>
<protein>
    <recommendedName>
        <fullName evidence="2">Outer membrane channel protein CpnT-like N-terminal domain-containing protein</fullName>
    </recommendedName>
</protein>
<feature type="domain" description="Outer membrane channel protein CpnT-like N-terminal" evidence="2">
    <location>
        <begin position="18"/>
        <end position="142"/>
    </location>
</feature>
<keyword evidence="1" id="KW-0472">Membrane</keyword>
<keyword evidence="4" id="KW-1185">Reference proteome</keyword>
<organism evidence="3 4">
    <name type="scientific">Amycolatopsis dongchuanensis</name>
    <dbReference type="NCBI Taxonomy" id="1070866"/>
    <lineage>
        <taxon>Bacteria</taxon>
        <taxon>Bacillati</taxon>
        <taxon>Actinomycetota</taxon>
        <taxon>Actinomycetes</taxon>
        <taxon>Pseudonocardiales</taxon>
        <taxon>Pseudonocardiaceae</taxon>
        <taxon>Amycolatopsis</taxon>
    </lineage>
</organism>